<sequence length="51" mass="5516">MTKDLVISPGTAGMIVLLCFPPSLLPAEAGKITQDPLAAVAFFFKFFRQTD</sequence>
<proteinExistence type="predicted"/>
<accession>A0A6J4LB49</accession>
<organism evidence="1">
    <name type="scientific">uncultured Cytophagales bacterium</name>
    <dbReference type="NCBI Taxonomy" id="158755"/>
    <lineage>
        <taxon>Bacteria</taxon>
        <taxon>Pseudomonadati</taxon>
        <taxon>Bacteroidota</taxon>
        <taxon>Sphingobacteriia</taxon>
        <taxon>Sphingobacteriales</taxon>
        <taxon>environmental samples</taxon>
    </lineage>
</organism>
<reference evidence="1" key="1">
    <citation type="submission" date="2020-02" db="EMBL/GenBank/DDBJ databases">
        <authorList>
            <person name="Meier V. D."/>
        </authorList>
    </citation>
    <scope>NUCLEOTIDE SEQUENCE</scope>
    <source>
        <strain evidence="1">AVDCRST_MAG56</strain>
    </source>
</reference>
<gene>
    <name evidence="1" type="ORF">AVDCRST_MAG56-7175</name>
</gene>
<name>A0A6J4LB49_9SPHI</name>
<evidence type="ECO:0000313" key="1">
    <source>
        <dbReference type="EMBL" id="CAA9327046.1"/>
    </source>
</evidence>
<protein>
    <submittedName>
        <fullName evidence="1">Uncharacterized protein</fullName>
    </submittedName>
</protein>
<dbReference type="EMBL" id="CADCTQ010000601">
    <property type="protein sequence ID" value="CAA9327046.1"/>
    <property type="molecule type" value="Genomic_DNA"/>
</dbReference>
<dbReference type="AlphaFoldDB" id="A0A6J4LB49"/>